<sequence length="431" mass="49136">MARNPLRALRKLIRTKRWLTKRRTLISLPVELLQMIGMKLIDHSTYEHLAIPQSTPDGRTAVYNTRLSCRCLRDAFETVFMEIIYDLPYRCTEESLGRLIQLLQVPEVSKKFRQLTIVGADIVSVEAEEGQTTWMRQNLKNTFRTILNLLPHLTSIRCIPVSEYNFEREDGQGNSAVVEGVGEENLHHSVIILTSIQSALRMTAHTAESFTLRCSYSNTVKLEEGHNGTIRGRVTIFPLLEGHDDRLQHLTVDLECLQTYGVNAGGQIALPFLASLTIILTRPEIDYEEMLGLDILANTMPGQLTFTGTRHKPPSHLVLCQIAIRLKHHRHDPNPPRPIGFADNFRIGVFEVRDVTWNRYVSRRSRRESKGRCETGWDLFPHLCELANVVRVRNSLGEYEDFLERPDGVLEIEGFSDLDEGPNQDESIGTD</sequence>
<protein>
    <submittedName>
        <fullName evidence="1">Uncharacterized protein</fullName>
    </submittedName>
</protein>
<name>A0A8J2MWQ3_9PLEO</name>
<evidence type="ECO:0000313" key="2">
    <source>
        <dbReference type="Proteomes" id="UP000676310"/>
    </source>
</evidence>
<dbReference type="RefSeq" id="XP_043164502.1">
    <property type="nucleotide sequence ID" value="XM_043308567.1"/>
</dbReference>
<dbReference type="Proteomes" id="UP000676310">
    <property type="component" value="Unassembled WGS sequence"/>
</dbReference>
<proteinExistence type="predicted"/>
<dbReference type="OrthoDB" id="10453969at2759"/>
<comment type="caution">
    <text evidence="1">The sequence shown here is derived from an EMBL/GenBank/DDBJ whole genome shotgun (WGS) entry which is preliminary data.</text>
</comment>
<dbReference type="EMBL" id="CAJRGZ010000015">
    <property type="protein sequence ID" value="CAG5141587.1"/>
    <property type="molecule type" value="Genomic_DNA"/>
</dbReference>
<accession>A0A8J2MWQ3</accession>
<organism evidence="1 2">
    <name type="scientific">Alternaria atra</name>
    <dbReference type="NCBI Taxonomy" id="119953"/>
    <lineage>
        <taxon>Eukaryota</taxon>
        <taxon>Fungi</taxon>
        <taxon>Dikarya</taxon>
        <taxon>Ascomycota</taxon>
        <taxon>Pezizomycotina</taxon>
        <taxon>Dothideomycetes</taxon>
        <taxon>Pleosporomycetidae</taxon>
        <taxon>Pleosporales</taxon>
        <taxon>Pleosporineae</taxon>
        <taxon>Pleosporaceae</taxon>
        <taxon>Alternaria</taxon>
        <taxon>Alternaria sect. Ulocladioides</taxon>
    </lineage>
</organism>
<dbReference type="GeneID" id="67021972"/>
<reference evidence="1" key="1">
    <citation type="submission" date="2021-05" db="EMBL/GenBank/DDBJ databases">
        <authorList>
            <person name="Stam R."/>
        </authorList>
    </citation>
    <scope>NUCLEOTIDE SEQUENCE</scope>
    <source>
        <strain evidence="1">CS162</strain>
    </source>
</reference>
<dbReference type="AlphaFoldDB" id="A0A8J2MWQ3"/>
<keyword evidence="2" id="KW-1185">Reference proteome</keyword>
<evidence type="ECO:0000313" key="1">
    <source>
        <dbReference type="EMBL" id="CAG5141587.1"/>
    </source>
</evidence>
<gene>
    <name evidence="1" type="ORF">ALTATR162_LOCUS972</name>
</gene>